<comment type="caution">
    <text evidence="3">The sequence shown here is derived from an EMBL/GenBank/DDBJ whole genome shotgun (WGS) entry which is preliminary data.</text>
</comment>
<feature type="compositionally biased region" description="Polar residues" evidence="1">
    <location>
        <begin position="24"/>
        <end position="51"/>
    </location>
</feature>
<keyword evidence="4" id="KW-1185">Reference proteome</keyword>
<evidence type="ECO:0000256" key="2">
    <source>
        <dbReference type="SAM" id="SignalP"/>
    </source>
</evidence>
<name>A0A2T1E9N5_9CYAN</name>
<organism evidence="3 4">
    <name type="scientific">Stenomitos frigidus ULC18</name>
    <dbReference type="NCBI Taxonomy" id="2107698"/>
    <lineage>
        <taxon>Bacteria</taxon>
        <taxon>Bacillati</taxon>
        <taxon>Cyanobacteriota</taxon>
        <taxon>Cyanophyceae</taxon>
        <taxon>Leptolyngbyales</taxon>
        <taxon>Leptolyngbyaceae</taxon>
        <taxon>Stenomitos</taxon>
    </lineage>
</organism>
<feature type="compositionally biased region" description="Basic and acidic residues" evidence="1">
    <location>
        <begin position="121"/>
        <end position="133"/>
    </location>
</feature>
<reference evidence="3 4" key="2">
    <citation type="submission" date="2018-03" db="EMBL/GenBank/DDBJ databases">
        <title>The ancient ancestry and fast evolution of plastids.</title>
        <authorList>
            <person name="Moore K.R."/>
            <person name="Magnabosco C."/>
            <person name="Momper L."/>
            <person name="Gold D.A."/>
            <person name="Bosak T."/>
            <person name="Fournier G.P."/>
        </authorList>
    </citation>
    <scope>NUCLEOTIDE SEQUENCE [LARGE SCALE GENOMIC DNA]</scope>
    <source>
        <strain evidence="3 4">ULC18</strain>
    </source>
</reference>
<reference evidence="4" key="1">
    <citation type="submission" date="2018-02" db="EMBL/GenBank/DDBJ databases">
        <authorList>
            <person name="Moore K."/>
            <person name="Momper L."/>
        </authorList>
    </citation>
    <scope>NUCLEOTIDE SEQUENCE [LARGE SCALE GENOMIC DNA]</scope>
    <source>
        <strain evidence="4">ULC18</strain>
    </source>
</reference>
<dbReference type="AlphaFoldDB" id="A0A2T1E9N5"/>
<feature type="region of interest" description="Disordered" evidence="1">
    <location>
        <begin position="105"/>
        <end position="155"/>
    </location>
</feature>
<sequence length="254" mass="27431">MLIRIAVLSFALCLVSGCSTPIATSPAGNSPRSASFNTAQKTTAPTATSQRLAAGETPASRGYSDGYGDATISDPRNPDRWLPQLGFSAADQQIYRQEYYRGYDSVTTISPPPPPTGSISPDRKAELQRRGRQDGLSTAQSGFDANPGQGITALGLTDPTEIRIYTTAYNNGYQRQPSPTPAPTLPPQQLAQVRQQGYNDGYNDAQSNFPQDTNRGITLLGLVNNAEQRAYTNGYNNGYQTYISSQQPLPSVLW</sequence>
<evidence type="ECO:0000313" key="3">
    <source>
        <dbReference type="EMBL" id="PSB29462.1"/>
    </source>
</evidence>
<dbReference type="Proteomes" id="UP000239576">
    <property type="component" value="Unassembled WGS sequence"/>
</dbReference>
<dbReference type="RefSeq" id="WP_106256456.1">
    <property type="nucleotide sequence ID" value="NZ_CAWNSW010000155.1"/>
</dbReference>
<gene>
    <name evidence="3" type="ORF">C7B82_11635</name>
</gene>
<feature type="signal peptide" evidence="2">
    <location>
        <begin position="1"/>
        <end position="23"/>
    </location>
</feature>
<evidence type="ECO:0000313" key="4">
    <source>
        <dbReference type="Proteomes" id="UP000239576"/>
    </source>
</evidence>
<feature type="region of interest" description="Disordered" evidence="1">
    <location>
        <begin position="24"/>
        <end position="78"/>
    </location>
</feature>
<dbReference type="PROSITE" id="PS51257">
    <property type="entry name" value="PROKAR_LIPOPROTEIN"/>
    <property type="match status" value="1"/>
</dbReference>
<protein>
    <submittedName>
        <fullName evidence="3">Uncharacterized protein</fullName>
    </submittedName>
</protein>
<proteinExistence type="predicted"/>
<keyword evidence="2" id="KW-0732">Signal</keyword>
<feature type="chain" id="PRO_5015722860" evidence="2">
    <location>
        <begin position="24"/>
        <end position="254"/>
    </location>
</feature>
<evidence type="ECO:0000256" key="1">
    <source>
        <dbReference type="SAM" id="MobiDB-lite"/>
    </source>
</evidence>
<dbReference type="EMBL" id="PVWK01000062">
    <property type="protein sequence ID" value="PSB29462.1"/>
    <property type="molecule type" value="Genomic_DNA"/>
</dbReference>
<accession>A0A2T1E9N5</accession>